<accession>A0A096B2E0</accession>
<dbReference type="AlphaFoldDB" id="A0A096B2E0"/>
<dbReference type="PROSITE" id="PS00455">
    <property type="entry name" value="AMP_BINDING"/>
    <property type="match status" value="1"/>
</dbReference>
<dbReference type="Gene3D" id="3.30.300.30">
    <property type="match status" value="1"/>
</dbReference>
<dbReference type="PANTHER" id="PTHR43201:SF5">
    <property type="entry name" value="MEDIUM-CHAIN ACYL-COA LIGASE ACSF2, MITOCHONDRIAL"/>
    <property type="match status" value="1"/>
</dbReference>
<keyword evidence="2 4" id="KW-0436">Ligase</keyword>
<evidence type="ECO:0000256" key="1">
    <source>
        <dbReference type="ARBA" id="ARBA00006432"/>
    </source>
</evidence>
<dbReference type="RefSeq" id="WP_036853915.1">
    <property type="nucleotide sequence ID" value="NZ_JRNU01000002.1"/>
</dbReference>
<dbReference type="Gene3D" id="3.40.50.12780">
    <property type="entry name" value="N-terminal domain of ligase-like"/>
    <property type="match status" value="1"/>
</dbReference>
<keyword evidence="5" id="KW-1185">Reference proteome</keyword>
<evidence type="ECO:0000313" key="4">
    <source>
        <dbReference type="EMBL" id="KGF53126.1"/>
    </source>
</evidence>
<feature type="domain" description="AMP-dependent synthetase/ligase" evidence="3">
    <location>
        <begin position="11"/>
        <end position="172"/>
    </location>
</feature>
<evidence type="ECO:0000313" key="5">
    <source>
        <dbReference type="Proteomes" id="UP000029614"/>
    </source>
</evidence>
<dbReference type="GO" id="GO:0006631">
    <property type="term" value="P:fatty acid metabolic process"/>
    <property type="evidence" value="ECO:0007669"/>
    <property type="project" value="TreeGrafter"/>
</dbReference>
<dbReference type="SUPFAM" id="SSF56801">
    <property type="entry name" value="Acetyl-CoA synthetase-like"/>
    <property type="match status" value="1"/>
</dbReference>
<dbReference type="GO" id="GO:0031956">
    <property type="term" value="F:medium-chain fatty acid-CoA ligase activity"/>
    <property type="evidence" value="ECO:0007669"/>
    <property type="project" value="TreeGrafter"/>
</dbReference>
<dbReference type="EMBL" id="JRNU01000002">
    <property type="protein sequence ID" value="KGF53126.1"/>
    <property type="molecule type" value="Genomic_DNA"/>
</dbReference>
<dbReference type="OrthoDB" id="8870348at2"/>
<dbReference type="Pfam" id="PF00501">
    <property type="entry name" value="AMP-binding"/>
    <property type="match status" value="1"/>
</dbReference>
<sequence length="333" mass="37190">MTLHDFLLEWHNDKSTLLVHTSGSTGTPKNMLVKKQNMLNSAKITCDFLNLKKDDTALLCLPLDFIAGKMMVVRSIERGLKLIYVEPNGHPLSNNSLRESGYSGEITFAAMIPLQVANSLKVPSERKRLMAIKNLIIGGGAIDVNMETILKSFPNAVWSTYGMTETLSHIALRPLSGAAASEWYEPFDSVKLSVDSDNSLIINAPLVCDNILKTNDRVELKQTKQGKTLFRILGRKDNIINSGGIKIQIEEVETILRPYLSAPFVITKKKDNIFGEIVVMLTENNDLDEIRNICKQYLPKFWQPKHIAHLAHIPLTKNGKIARAKAETIAKDI</sequence>
<evidence type="ECO:0000259" key="3">
    <source>
        <dbReference type="Pfam" id="PF00501"/>
    </source>
</evidence>
<dbReference type="InterPro" id="IPR045851">
    <property type="entry name" value="AMP-bd_C_sf"/>
</dbReference>
<protein>
    <submittedName>
        <fullName evidence="4">O-succinylbenzoic acid--CoA ligase</fullName>
    </submittedName>
</protein>
<organism evidence="4 5">
    <name type="scientific">Prevotella amnii DNF00058</name>
    <dbReference type="NCBI Taxonomy" id="1401066"/>
    <lineage>
        <taxon>Bacteria</taxon>
        <taxon>Pseudomonadati</taxon>
        <taxon>Bacteroidota</taxon>
        <taxon>Bacteroidia</taxon>
        <taxon>Bacteroidales</taxon>
        <taxon>Prevotellaceae</taxon>
        <taxon>Prevotella</taxon>
    </lineage>
</organism>
<dbReference type="InterPro" id="IPR042099">
    <property type="entry name" value="ANL_N_sf"/>
</dbReference>
<gene>
    <name evidence="4" type="ORF">HMPREF9302_00965</name>
</gene>
<dbReference type="PANTHER" id="PTHR43201">
    <property type="entry name" value="ACYL-COA SYNTHETASE"/>
    <property type="match status" value="1"/>
</dbReference>
<comment type="similarity">
    <text evidence="1">Belongs to the ATP-dependent AMP-binding enzyme family.</text>
</comment>
<comment type="caution">
    <text evidence="4">The sequence shown here is derived from an EMBL/GenBank/DDBJ whole genome shotgun (WGS) entry which is preliminary data.</text>
</comment>
<dbReference type="Proteomes" id="UP000029614">
    <property type="component" value="Unassembled WGS sequence"/>
</dbReference>
<evidence type="ECO:0000256" key="2">
    <source>
        <dbReference type="ARBA" id="ARBA00022598"/>
    </source>
</evidence>
<proteinExistence type="inferred from homology"/>
<name>A0A096B2E0_9BACT</name>
<reference evidence="4 5" key="1">
    <citation type="submission" date="2014-07" db="EMBL/GenBank/DDBJ databases">
        <authorList>
            <person name="McCorrison J."/>
            <person name="Sanka R."/>
            <person name="Torralba M."/>
            <person name="Gillis M."/>
            <person name="Haft D.H."/>
            <person name="Methe B."/>
            <person name="Sutton G."/>
            <person name="Nelson K.E."/>
        </authorList>
    </citation>
    <scope>NUCLEOTIDE SEQUENCE [LARGE SCALE GENOMIC DNA]</scope>
    <source>
        <strain evidence="4 5">DNF00058</strain>
    </source>
</reference>
<dbReference type="InterPro" id="IPR020845">
    <property type="entry name" value="AMP-binding_CS"/>
</dbReference>
<dbReference type="InterPro" id="IPR000873">
    <property type="entry name" value="AMP-dep_synth/lig_dom"/>
</dbReference>